<organism evidence="1 2">
    <name type="scientific">Sphagnurus paluster</name>
    <dbReference type="NCBI Taxonomy" id="117069"/>
    <lineage>
        <taxon>Eukaryota</taxon>
        <taxon>Fungi</taxon>
        <taxon>Dikarya</taxon>
        <taxon>Basidiomycota</taxon>
        <taxon>Agaricomycotina</taxon>
        <taxon>Agaricomycetes</taxon>
        <taxon>Agaricomycetidae</taxon>
        <taxon>Agaricales</taxon>
        <taxon>Tricholomatineae</taxon>
        <taxon>Lyophyllaceae</taxon>
        <taxon>Sphagnurus</taxon>
    </lineage>
</organism>
<keyword evidence="2" id="KW-1185">Reference proteome</keyword>
<dbReference type="Proteomes" id="UP000717328">
    <property type="component" value="Unassembled WGS sequence"/>
</dbReference>
<dbReference type="AlphaFoldDB" id="A0A9P7KKB5"/>
<evidence type="ECO:0000313" key="1">
    <source>
        <dbReference type="EMBL" id="KAG5653488.1"/>
    </source>
</evidence>
<evidence type="ECO:0008006" key="3">
    <source>
        <dbReference type="Google" id="ProtNLM"/>
    </source>
</evidence>
<dbReference type="OrthoDB" id="2994615at2759"/>
<reference evidence="1" key="1">
    <citation type="submission" date="2021-02" db="EMBL/GenBank/DDBJ databases">
        <authorList>
            <person name="Nieuwenhuis M."/>
            <person name="Van De Peppel L.J.J."/>
        </authorList>
    </citation>
    <scope>NUCLEOTIDE SEQUENCE</scope>
    <source>
        <strain evidence="1">D49</strain>
    </source>
</reference>
<dbReference type="InterPro" id="IPR036047">
    <property type="entry name" value="F-box-like_dom_sf"/>
</dbReference>
<evidence type="ECO:0000313" key="2">
    <source>
        <dbReference type="Proteomes" id="UP000717328"/>
    </source>
</evidence>
<proteinExistence type="predicted"/>
<accession>A0A9P7KKB5</accession>
<sequence>MLQFFDIVEELTATFSQLNLNERSFQDIDPRHALAFTSSLFHEGMPSLSSGIRASHPFNVLPRILEQSHHDKDTSNNHFTSTFLHAPPPFTNNPSPLPDDIIYHLLQFVQTPDPLESLHSVVIFSHVCAQWRAVAVHAPLLWTYVQLAWSPKQINHSAVVGSFLERSRDLPLSIHLIIDLMVEPYIQQWSLTLLPHAHRFRELVMGDNSGVLEHAAMRLISPLEMTHLSHFHFSIFEEGVCTFMMHPQPRKALPQLESNITIPNLPFSCLDWTVCNFHVTSLSLKYLEVTPSELLPILVLAQTTLTHLEYYAVAQDEDISFPPITLSQLTSLHIGYTLAQSAYALVDRLVAPNLSSVLVHDFGRCPETKTPTALRDDARETRPDWLQSKDACDLLMALCSFTQITNLTMRGVTCFLSVFEDVMLPLQYLFQGLKSLVLVHCDSLLMHALFDFTLDAALEDLEGLSELVITSDDDALVLNFLRLRAARGLPKLKLFSVNPRIAILRHFYRGFSADLHVNGQICHQPRKYTLGYPNPREAYPRR</sequence>
<name>A0A9P7KKB5_9AGAR</name>
<gene>
    <name evidence="1" type="ORF">H0H81_000125</name>
</gene>
<reference evidence="1" key="2">
    <citation type="submission" date="2021-10" db="EMBL/GenBank/DDBJ databases">
        <title>Phylogenomics reveals ancestral predisposition of the termite-cultivated fungus Termitomyces towards a domesticated lifestyle.</title>
        <authorList>
            <person name="Auxier B."/>
            <person name="Grum-Grzhimaylo A."/>
            <person name="Cardenas M.E."/>
            <person name="Lodge J.D."/>
            <person name="Laessoe T."/>
            <person name="Pedersen O."/>
            <person name="Smith M.E."/>
            <person name="Kuyper T.W."/>
            <person name="Franco-Molano E.A."/>
            <person name="Baroni T.J."/>
            <person name="Aanen D.K."/>
        </authorList>
    </citation>
    <scope>NUCLEOTIDE SEQUENCE</scope>
    <source>
        <strain evidence="1">D49</strain>
    </source>
</reference>
<protein>
    <recommendedName>
        <fullName evidence="3">F-box domain-containing protein</fullName>
    </recommendedName>
</protein>
<comment type="caution">
    <text evidence="1">The sequence shown here is derived from an EMBL/GenBank/DDBJ whole genome shotgun (WGS) entry which is preliminary data.</text>
</comment>
<dbReference type="EMBL" id="JABCKI010000050">
    <property type="protein sequence ID" value="KAG5653488.1"/>
    <property type="molecule type" value="Genomic_DNA"/>
</dbReference>
<dbReference type="Gene3D" id="1.20.1280.50">
    <property type="match status" value="1"/>
</dbReference>
<dbReference type="SUPFAM" id="SSF81383">
    <property type="entry name" value="F-box domain"/>
    <property type="match status" value="1"/>
</dbReference>